<evidence type="ECO:0000256" key="2">
    <source>
        <dbReference type="ARBA" id="ARBA00022670"/>
    </source>
</evidence>
<evidence type="ECO:0000256" key="3">
    <source>
        <dbReference type="ARBA" id="ARBA00022750"/>
    </source>
</evidence>
<dbReference type="InterPro" id="IPR033121">
    <property type="entry name" value="PEPTIDASE_A1"/>
</dbReference>
<dbReference type="InterPro" id="IPR032799">
    <property type="entry name" value="TAXi_C"/>
</dbReference>
<reference evidence="9 10" key="1">
    <citation type="journal article" date="2019" name="G3 (Bethesda)">
        <title>Sequencing of a Wild Apple (Malus baccata) Genome Unravels the Differences Between Cultivated and Wild Apple Species Regarding Disease Resistance and Cold Tolerance.</title>
        <authorList>
            <person name="Chen X."/>
        </authorList>
    </citation>
    <scope>NUCLEOTIDE SEQUENCE [LARGE SCALE GENOMIC DNA]</scope>
    <source>
        <strain evidence="10">cv. Shandingzi</strain>
        <tissue evidence="9">Leaves</tissue>
    </source>
</reference>
<evidence type="ECO:0000256" key="4">
    <source>
        <dbReference type="ARBA" id="ARBA00022801"/>
    </source>
</evidence>
<feature type="transmembrane region" description="Helical" evidence="6">
    <location>
        <begin position="130"/>
        <end position="155"/>
    </location>
</feature>
<feature type="chain" id="PRO_5022236814" description="Peptidase A1 domain-containing protein" evidence="7">
    <location>
        <begin position="32"/>
        <end position="467"/>
    </location>
</feature>
<sequence length="467" mass="51035">MAAYHSLALVSLSTTTLLFILCASSFSLVSALNGGFSVDLIHRDSPKSPFYNPSLTPAERLRKAFRRSINRINHFNPTASLSQQASPNQAEATIISDNGEYLLELSIGTPPFPIKGVVDTETVLSYVRSVVFIFLMGAIHSLFTIAFAIIFLPFLSLTEDDDHHHGIDFSLELIHRDSPSSPLYNPAESHWQRLRNALQRSHHRVTNHFGRKGTCSNDKFCYYNYTYGDNSYTTGNLSVDTVTLASRTAGKAAVSIPNTIFGCGHDNGGIFGGTETGIVGLGSGAVSLISQIGNVVGRKSLLLLGRATNYNFIQTCTLSKVVKMKSQARCILVLQVSSPQSFKGNMIIDSGTTITTLPTKLYQSFETAIRKAIHLEVTKDPTGILQLCYKTRPEIDAPIVTVHFRGADVKLKSVNTFVRVREDVVCLAFSPTNDVGIYGNVAQMNFLVGFDLQERTLSFKATDCGTG</sequence>
<evidence type="ECO:0000256" key="5">
    <source>
        <dbReference type="ARBA" id="ARBA00023180"/>
    </source>
</evidence>
<dbReference type="InterPro" id="IPR001969">
    <property type="entry name" value="Aspartic_peptidase_AS"/>
</dbReference>
<dbReference type="STRING" id="106549.A0A540NEI5"/>
<comment type="caution">
    <text evidence="9">The sequence shown here is derived from an EMBL/GenBank/DDBJ whole genome shotgun (WGS) entry which is preliminary data.</text>
</comment>
<gene>
    <name evidence="9" type="ORF">C1H46_005396</name>
</gene>
<feature type="signal peptide" evidence="7">
    <location>
        <begin position="1"/>
        <end position="31"/>
    </location>
</feature>
<dbReference type="InterPro" id="IPR051708">
    <property type="entry name" value="Plant_Aspart_Prot_A1"/>
</dbReference>
<dbReference type="EMBL" id="VIEB01000062">
    <property type="protein sequence ID" value="TQE09013.1"/>
    <property type="molecule type" value="Genomic_DNA"/>
</dbReference>
<keyword evidence="5" id="KW-0325">Glycoprotein</keyword>
<dbReference type="GO" id="GO:0006508">
    <property type="term" value="P:proteolysis"/>
    <property type="evidence" value="ECO:0007669"/>
    <property type="project" value="UniProtKB-KW"/>
</dbReference>
<dbReference type="PROSITE" id="PS51767">
    <property type="entry name" value="PEPTIDASE_A1"/>
    <property type="match status" value="1"/>
</dbReference>
<dbReference type="CDD" id="cd05476">
    <property type="entry name" value="pepsin_A_like_plant"/>
    <property type="match status" value="1"/>
</dbReference>
<dbReference type="PROSITE" id="PS00141">
    <property type="entry name" value="ASP_PROTEASE"/>
    <property type="match status" value="1"/>
</dbReference>
<accession>A0A540NEI5</accession>
<evidence type="ECO:0000313" key="10">
    <source>
        <dbReference type="Proteomes" id="UP000315295"/>
    </source>
</evidence>
<dbReference type="GO" id="GO:0004190">
    <property type="term" value="F:aspartic-type endopeptidase activity"/>
    <property type="evidence" value="ECO:0007669"/>
    <property type="project" value="UniProtKB-KW"/>
</dbReference>
<dbReference type="Pfam" id="PF14541">
    <property type="entry name" value="TAXi_C"/>
    <property type="match status" value="1"/>
</dbReference>
<keyword evidence="6" id="KW-1133">Transmembrane helix</keyword>
<dbReference type="InterPro" id="IPR021109">
    <property type="entry name" value="Peptidase_aspartic_dom_sf"/>
</dbReference>
<dbReference type="PANTHER" id="PTHR47967">
    <property type="entry name" value="OS07G0603500 PROTEIN-RELATED"/>
    <property type="match status" value="1"/>
</dbReference>
<keyword evidence="2" id="KW-0645">Protease</keyword>
<keyword evidence="6" id="KW-0472">Membrane</keyword>
<keyword evidence="6" id="KW-0812">Transmembrane</keyword>
<organism evidence="9 10">
    <name type="scientific">Malus baccata</name>
    <name type="common">Siberian crab apple</name>
    <name type="synonym">Pyrus baccata</name>
    <dbReference type="NCBI Taxonomy" id="106549"/>
    <lineage>
        <taxon>Eukaryota</taxon>
        <taxon>Viridiplantae</taxon>
        <taxon>Streptophyta</taxon>
        <taxon>Embryophyta</taxon>
        <taxon>Tracheophyta</taxon>
        <taxon>Spermatophyta</taxon>
        <taxon>Magnoliopsida</taxon>
        <taxon>eudicotyledons</taxon>
        <taxon>Gunneridae</taxon>
        <taxon>Pentapetalae</taxon>
        <taxon>rosids</taxon>
        <taxon>fabids</taxon>
        <taxon>Rosales</taxon>
        <taxon>Rosaceae</taxon>
        <taxon>Amygdaloideae</taxon>
        <taxon>Maleae</taxon>
        <taxon>Malus</taxon>
    </lineage>
</organism>
<dbReference type="Pfam" id="PF14543">
    <property type="entry name" value="TAXi_N"/>
    <property type="match status" value="1"/>
</dbReference>
<comment type="similarity">
    <text evidence="1">Belongs to the peptidase A1 family.</text>
</comment>
<dbReference type="SUPFAM" id="SSF50630">
    <property type="entry name" value="Acid proteases"/>
    <property type="match status" value="1"/>
</dbReference>
<evidence type="ECO:0000259" key="8">
    <source>
        <dbReference type="PROSITE" id="PS51767"/>
    </source>
</evidence>
<dbReference type="Proteomes" id="UP000315295">
    <property type="component" value="Unassembled WGS sequence"/>
</dbReference>
<proteinExistence type="inferred from homology"/>
<keyword evidence="7" id="KW-0732">Signal</keyword>
<evidence type="ECO:0000256" key="6">
    <source>
        <dbReference type="SAM" id="Phobius"/>
    </source>
</evidence>
<dbReference type="AlphaFoldDB" id="A0A540NEI5"/>
<protein>
    <recommendedName>
        <fullName evidence="8">Peptidase A1 domain-containing protein</fullName>
    </recommendedName>
</protein>
<keyword evidence="3" id="KW-0064">Aspartyl protease</keyword>
<dbReference type="PANTHER" id="PTHR47967:SF66">
    <property type="entry name" value="ASPARTIC PROTEINASE CDR1-RELATED"/>
    <property type="match status" value="1"/>
</dbReference>
<dbReference type="GO" id="GO:0005576">
    <property type="term" value="C:extracellular region"/>
    <property type="evidence" value="ECO:0007669"/>
    <property type="project" value="TreeGrafter"/>
</dbReference>
<keyword evidence="10" id="KW-1185">Reference proteome</keyword>
<evidence type="ECO:0000313" key="9">
    <source>
        <dbReference type="EMBL" id="TQE09013.1"/>
    </source>
</evidence>
<name>A0A540NEI5_MALBA</name>
<dbReference type="Gene3D" id="2.40.70.10">
    <property type="entry name" value="Acid Proteases"/>
    <property type="match status" value="2"/>
</dbReference>
<keyword evidence="4" id="KW-0378">Hydrolase</keyword>
<evidence type="ECO:0000256" key="7">
    <source>
        <dbReference type="SAM" id="SignalP"/>
    </source>
</evidence>
<dbReference type="InterPro" id="IPR034161">
    <property type="entry name" value="Pepsin-like_plant"/>
</dbReference>
<evidence type="ECO:0000256" key="1">
    <source>
        <dbReference type="ARBA" id="ARBA00007447"/>
    </source>
</evidence>
<dbReference type="InterPro" id="IPR032861">
    <property type="entry name" value="TAXi_N"/>
</dbReference>
<feature type="domain" description="Peptidase A1" evidence="8">
    <location>
        <begin position="101"/>
        <end position="460"/>
    </location>
</feature>